<accession>A0A0T6BGL1</accession>
<dbReference type="SUPFAM" id="SSF52540">
    <property type="entry name" value="P-loop containing nucleoside triphosphate hydrolases"/>
    <property type="match status" value="1"/>
</dbReference>
<dbReference type="SMART" id="SM00248">
    <property type="entry name" value="ANK"/>
    <property type="match status" value="5"/>
</dbReference>
<feature type="non-terminal residue" evidence="3">
    <location>
        <position position="1"/>
    </location>
</feature>
<gene>
    <name evidence="3" type="ORF">AMK59_1343</name>
</gene>
<evidence type="ECO:0000313" key="4">
    <source>
        <dbReference type="Proteomes" id="UP000051574"/>
    </source>
</evidence>
<name>A0A0T6BGL1_9SCAR</name>
<evidence type="ECO:0000256" key="1">
    <source>
        <dbReference type="PROSITE-ProRule" id="PRU00023"/>
    </source>
</evidence>
<dbReference type="InterPro" id="IPR027417">
    <property type="entry name" value="P-loop_NTPase"/>
</dbReference>
<proteinExistence type="predicted"/>
<comment type="caution">
    <text evidence="3">The sequence shown here is derived from an EMBL/GenBank/DDBJ whole genome shotgun (WGS) entry which is preliminary data.</text>
</comment>
<dbReference type="EMBL" id="LJIG01000483">
    <property type="protein sequence ID" value="KRT86457.1"/>
    <property type="molecule type" value="Genomic_DNA"/>
</dbReference>
<dbReference type="PANTHER" id="PTHR46312:SF2">
    <property type="entry name" value="NUCLEOTIDE-BINDING OLIGOMERIZATION DOMAIN-CONTAINING PROTEIN 2-LIKE"/>
    <property type="match status" value="1"/>
</dbReference>
<keyword evidence="1" id="KW-0040">ANK repeat</keyword>
<dbReference type="Gene3D" id="3.40.50.300">
    <property type="entry name" value="P-loop containing nucleotide triphosphate hydrolases"/>
    <property type="match status" value="1"/>
</dbReference>
<dbReference type="SUPFAM" id="SSF48403">
    <property type="entry name" value="Ankyrin repeat"/>
    <property type="match status" value="2"/>
</dbReference>
<dbReference type="PROSITE" id="PS50088">
    <property type="entry name" value="ANK_REPEAT"/>
    <property type="match status" value="1"/>
</dbReference>
<keyword evidence="4" id="KW-1185">Reference proteome</keyword>
<dbReference type="PROSITE" id="PS50837">
    <property type="entry name" value="NACHT"/>
    <property type="match status" value="1"/>
</dbReference>
<sequence>FQKDKSTNGVLNTIANFILKDLLLLQKLANMGQQVLNTALYLKEIFIDNRNNDEQIWSMLRKQRENKYFKMLKVNVRTIQTAMHFIKQEMFYDTFNQATHWFVIVINVIEGPLKLVVEHLSSELVCFDHLKPIVIQWESAQCSEYLIFFRQTNEHKFCLLDTNSKTSFREEKFITPGNFDFSLIFQALRNGIGGSFSKTLLNTTLDVKREFDTWRLIDYAAKNDDSLSLRFLMLFTWNLLERNQDGRNVLEIAAENASPQTISALLDLPIVLENKNVLSEEQKQLLNLSDVDETPLTIIAERGKASTLKFLIECGIDINRRRKVRGQQLRLIDLAWNGQRYDNVLALLQADSFYPSEYNPSTLEGLEQAVALKKFSEEVAQFHQALREDDKDRIVCFTEHHPRLKKVCNQNNQSALITALEARQFEAFVLLQSKGFICAQNEDLVLTYEVLNVQEKEELKLIKLKYFKKQHNAHIMFLLSKSKVYHEGILQEPSENHVSVIQELFEHLDNIAETSTIMKVLEHAQFVQIIFCFNTNAVSDQNSRHPAIIANSKTGYLYIDAHDRGRALHLLAKGLAHLAIQTVYRNNSKPYTSCDNLAERAFMEIIDIYHSRLEALDPIIRDIINNPININDWQSELIVCVPILLVCYGKRMLEMKKHLPELFAFYENHIQKHFMVFIDEYTRIGCERKVQFLNDLLGELDKIQQSKIWLKKHLCDFDMFHPCTVTVIVSNSPNLAKSDLYQTLISKHSLIDVKSNYIFATSNHLKNRRQAQEIYSMHRLLIKPMLIVDCSLDHGSNYQNLWPTINDFLENGRIMLIMKEPPCDVNFKKVLTVNKYYKWKDLGDDTRTFIQQKSIDFQGHNVTLQELAIADTPITESTPLEMLLENESIKIGEPLQMPFGFDESYYIKRTFISQLVIEDRIIEDKEDGLISDHLAYSKTEFRKLCKEYPESRIHWLSKERSGQLIWKESRGSTQNLNKYISVKNQRNFSSENVEDLLEQAQRQRIMIISDSAGMGKTTILAHLSKKIKAIYPTYWVCLLNLNIYTEELEKQSNEQKETIEFIVEELLKLSSPFETAVFKQLLSTKRVILMFDGFDEICPLYETVVTKLLVALRNTSVEQIWISTRPHLQSYLTSELEQLLYRLTPFSQEDQINFLVRFWRKKAEIVTKNESRMRLYARALLDKLSGSMNDKGKVFAGIPLQTRLLAEAFLQEFSDYYSSKTDVISNLPNQLDIVDTYTRFLRCKYQIYVKEKGRPPNVTVAAKDLLRILKGENLRKLHQQLALEILFPQQQESLLKTKKMHFLPHDQISRIGIVQYIGSKVYFAHQTFAEYYVADFFVNQLLNPNSSSTYIQNFLLKEILLQGNLQNIRIFFDGLISKLINPFQQAILTEYGDQINELWETNSLRWQESNILYIAVEERNSLIVKFLLNCLKMGKYTKTLAELLLDGTNYNRSDRRRTVLYQAASDGFLDMLDILRLWATEARLNSSSHFIRLFLAKDERSISVWHEIAKQGHADVFDKLYDWAAKVLHSSELKKIFCHNDMSFKTVWHHAVSSGNLEIIEKLWFRAKQMNLEPEYIREILL</sequence>
<dbReference type="Gene3D" id="1.25.40.20">
    <property type="entry name" value="Ankyrin repeat-containing domain"/>
    <property type="match status" value="2"/>
</dbReference>
<dbReference type="OrthoDB" id="6745084at2759"/>
<dbReference type="InterPro" id="IPR036770">
    <property type="entry name" value="Ankyrin_rpt-contain_sf"/>
</dbReference>
<feature type="repeat" description="ANK" evidence="1">
    <location>
        <begin position="291"/>
        <end position="323"/>
    </location>
</feature>
<dbReference type="Proteomes" id="UP000051574">
    <property type="component" value="Unassembled WGS sequence"/>
</dbReference>
<feature type="domain" description="NACHT" evidence="2">
    <location>
        <begin position="1004"/>
        <end position="1097"/>
    </location>
</feature>
<protein>
    <submittedName>
        <fullName evidence="3">AAA protein</fullName>
    </submittedName>
</protein>
<evidence type="ECO:0000259" key="2">
    <source>
        <dbReference type="PROSITE" id="PS50837"/>
    </source>
</evidence>
<dbReference type="Pfam" id="PF05729">
    <property type="entry name" value="NACHT"/>
    <property type="match status" value="1"/>
</dbReference>
<dbReference type="PANTHER" id="PTHR46312">
    <property type="entry name" value="NACHT DOMAIN-CONTAINING PROTEIN"/>
    <property type="match status" value="1"/>
</dbReference>
<dbReference type="InterPro" id="IPR002110">
    <property type="entry name" value="Ankyrin_rpt"/>
</dbReference>
<organism evidence="3 4">
    <name type="scientific">Oryctes borbonicus</name>
    <dbReference type="NCBI Taxonomy" id="1629725"/>
    <lineage>
        <taxon>Eukaryota</taxon>
        <taxon>Metazoa</taxon>
        <taxon>Ecdysozoa</taxon>
        <taxon>Arthropoda</taxon>
        <taxon>Hexapoda</taxon>
        <taxon>Insecta</taxon>
        <taxon>Pterygota</taxon>
        <taxon>Neoptera</taxon>
        <taxon>Endopterygota</taxon>
        <taxon>Coleoptera</taxon>
        <taxon>Polyphaga</taxon>
        <taxon>Scarabaeiformia</taxon>
        <taxon>Scarabaeidae</taxon>
        <taxon>Dynastinae</taxon>
        <taxon>Oryctes</taxon>
    </lineage>
</organism>
<reference evidence="3 4" key="1">
    <citation type="submission" date="2015-09" db="EMBL/GenBank/DDBJ databases">
        <title>Draft genome of the scarab beetle Oryctes borbonicus.</title>
        <authorList>
            <person name="Meyer J.M."/>
            <person name="Markov G.V."/>
            <person name="Baskaran P."/>
            <person name="Herrmann M."/>
            <person name="Sommer R.J."/>
            <person name="Roedelsperger C."/>
        </authorList>
    </citation>
    <scope>NUCLEOTIDE SEQUENCE [LARGE SCALE GENOMIC DNA]</scope>
    <source>
        <strain evidence="3">OB123</strain>
        <tissue evidence="3">Whole animal</tissue>
    </source>
</reference>
<dbReference type="InterPro" id="IPR007111">
    <property type="entry name" value="NACHT_NTPase"/>
</dbReference>
<evidence type="ECO:0000313" key="3">
    <source>
        <dbReference type="EMBL" id="KRT86457.1"/>
    </source>
</evidence>
<feature type="non-terminal residue" evidence="3">
    <location>
        <position position="1582"/>
    </location>
</feature>